<dbReference type="CDD" id="cd08603">
    <property type="entry name" value="GDPD_SHV3_repeat_1"/>
    <property type="match status" value="1"/>
</dbReference>
<dbReference type="EMBL" id="BSYO01000020">
    <property type="protein sequence ID" value="GMH18991.1"/>
    <property type="molecule type" value="Genomic_DNA"/>
</dbReference>
<evidence type="ECO:0000313" key="9">
    <source>
        <dbReference type="EMBL" id="GMH18991.1"/>
    </source>
</evidence>
<dbReference type="AlphaFoldDB" id="A0AAD3XWR9"/>
<accession>A0AAD3XWR9</accession>
<dbReference type="InterPro" id="IPR017946">
    <property type="entry name" value="PLC-like_Pdiesterase_TIM-brl"/>
</dbReference>
<feature type="region of interest" description="Disordered" evidence="7">
    <location>
        <begin position="722"/>
        <end position="741"/>
    </location>
</feature>
<evidence type="ECO:0000259" key="8">
    <source>
        <dbReference type="PROSITE" id="PS51704"/>
    </source>
</evidence>
<dbReference type="PANTHER" id="PTHR43620">
    <property type="entry name" value="GLYCEROPHOSPHORYL DIESTER PHOSPHODIESTERASE"/>
    <property type="match status" value="1"/>
</dbReference>
<keyword evidence="3" id="KW-0319">Glycerol metabolism</keyword>
<evidence type="ECO:0000256" key="6">
    <source>
        <dbReference type="ARBA" id="ARBA00047512"/>
    </source>
</evidence>
<sequence length="764" mass="83784">MEFFVHNVTVKKVLEDSQPLIESHFDLAVKMKRVVLLFASLLIYSAVAQKPPEKQQQQTWLTLNGQRPSVVARGGFSGLFPDSSEFAYKMAQSVSLKDVILYCDLQLSKDMVGFCQTEIQLDNSTTLPLAFPKGQRTYNINGKQVQGWFAVDYSFNDLFNNATLVQNVLTRPSIFDQALPLYTVDDVIGLKPAKLWLNVEYDTFFNQHKLSSAAYLEESGLMGIQYISSPEIGFLKGISGKVDKRMTKLIFKFQQADETEPTTNQSYGSIMKNLASIKQFASGILVQKDFIWPVSEDSYLQTPTTLVADAHKQGLEVYASVFANDFPASYNYSYDPTVEYLQFIDNSQFSVDGVLTDFPSTASEAIGQALIITHNGASGDYAGSTDLAYEKAVNDGADIIDCSVQMTKDGVAFCSDSADLTKSTNAITMFMSRATTIPEIQIQNGILSFDLTWSEIQSLKPQLVSNIQNMPRNPAYKDKGKFLTLAAFLSFAKAKAVSGVLINIKNANYLATKKSLDITDAVTTALSNETFDKQSTQQVLIQSDDSSVLAKFKDIPTYQKVLFIEEIIGDAPKQPVDEIKRHADAVTVYRSSLVRSNAGFTVSFTKVVEQMHAANISVYVSTLYNEFVALGFDYFADPMVEIATYIKGFEVDGIITEYPATASRYMKSPCAEINAKVELPFSPIQPGGLIQLAVTEMLPPAEAPAPDLEVADVVDPPLPEVIKDNSTVPADAPNGQKSSSHTSAASMGFSLLAILLLGLLSAGC</sequence>
<dbReference type="EC" id="3.1.4.46" evidence="1"/>
<dbReference type="CDD" id="cd08604">
    <property type="entry name" value="GDPD_SHV3_repeat_2"/>
    <property type="match status" value="1"/>
</dbReference>
<feature type="domain" description="GP-PDE" evidence="8">
    <location>
        <begin position="68"/>
        <end position="366"/>
    </location>
</feature>
<keyword evidence="5" id="KW-0325">Glycoprotein</keyword>
<evidence type="ECO:0000256" key="3">
    <source>
        <dbReference type="ARBA" id="ARBA00022798"/>
    </source>
</evidence>
<evidence type="ECO:0000256" key="1">
    <source>
        <dbReference type="ARBA" id="ARBA00012247"/>
    </source>
</evidence>
<gene>
    <name evidence="9" type="ORF">Nepgr_020832</name>
</gene>
<evidence type="ECO:0000313" key="10">
    <source>
        <dbReference type="Proteomes" id="UP001279734"/>
    </source>
</evidence>
<comment type="caution">
    <text evidence="9">The sequence shown here is derived from an EMBL/GenBank/DDBJ whole genome shotgun (WGS) entry which is preliminary data.</text>
</comment>
<dbReference type="FunFam" id="3.20.20.190:FF:000013">
    <property type="entry name" value="Glycerophosphodiester phosphodiesterase GDPDL3"/>
    <property type="match status" value="1"/>
</dbReference>
<evidence type="ECO:0000256" key="5">
    <source>
        <dbReference type="ARBA" id="ARBA00023180"/>
    </source>
</evidence>
<dbReference type="GO" id="GO:0006071">
    <property type="term" value="P:glycerol metabolic process"/>
    <property type="evidence" value="ECO:0007669"/>
    <property type="project" value="UniProtKB-KW"/>
</dbReference>
<dbReference type="GO" id="GO:0008889">
    <property type="term" value="F:glycerophosphodiester phosphodiesterase activity"/>
    <property type="evidence" value="ECO:0007669"/>
    <property type="project" value="UniProtKB-EC"/>
</dbReference>
<dbReference type="PANTHER" id="PTHR43620:SF44">
    <property type="entry name" value="GLYCEROPHOSPHODIESTER PHOSPHODIESTERASE GDPDL6-RELATED"/>
    <property type="match status" value="1"/>
</dbReference>
<dbReference type="GO" id="GO:0006629">
    <property type="term" value="P:lipid metabolic process"/>
    <property type="evidence" value="ECO:0007669"/>
    <property type="project" value="InterPro"/>
</dbReference>
<dbReference type="FunFam" id="3.20.20.190:FF:000011">
    <property type="entry name" value="Glycerophosphodiester phosphodiesterase GDPDL3"/>
    <property type="match status" value="1"/>
</dbReference>
<dbReference type="SUPFAM" id="SSF51695">
    <property type="entry name" value="PLC-like phosphodiesterases"/>
    <property type="match status" value="2"/>
</dbReference>
<dbReference type="Proteomes" id="UP001279734">
    <property type="component" value="Unassembled WGS sequence"/>
</dbReference>
<reference evidence="9" key="1">
    <citation type="submission" date="2023-05" db="EMBL/GenBank/DDBJ databases">
        <title>Nepenthes gracilis genome sequencing.</title>
        <authorList>
            <person name="Fukushima K."/>
        </authorList>
    </citation>
    <scope>NUCLEOTIDE SEQUENCE</scope>
    <source>
        <strain evidence="9">SING2019-196</strain>
    </source>
</reference>
<dbReference type="PROSITE" id="PS51704">
    <property type="entry name" value="GP_PDE"/>
    <property type="match status" value="2"/>
</dbReference>
<keyword evidence="4" id="KW-0378">Hydrolase</keyword>
<dbReference type="InterPro" id="IPR030395">
    <property type="entry name" value="GP_PDE_dom"/>
</dbReference>
<name>A0AAD3XWR9_NEPGR</name>
<feature type="domain" description="GP-PDE" evidence="8">
    <location>
        <begin position="369"/>
        <end position="666"/>
    </location>
</feature>
<organism evidence="9 10">
    <name type="scientific">Nepenthes gracilis</name>
    <name type="common">Slender pitcher plant</name>
    <dbReference type="NCBI Taxonomy" id="150966"/>
    <lineage>
        <taxon>Eukaryota</taxon>
        <taxon>Viridiplantae</taxon>
        <taxon>Streptophyta</taxon>
        <taxon>Embryophyta</taxon>
        <taxon>Tracheophyta</taxon>
        <taxon>Spermatophyta</taxon>
        <taxon>Magnoliopsida</taxon>
        <taxon>eudicotyledons</taxon>
        <taxon>Gunneridae</taxon>
        <taxon>Pentapetalae</taxon>
        <taxon>Caryophyllales</taxon>
        <taxon>Nepenthaceae</taxon>
        <taxon>Nepenthes</taxon>
    </lineage>
</organism>
<evidence type="ECO:0000256" key="2">
    <source>
        <dbReference type="ARBA" id="ARBA00022729"/>
    </source>
</evidence>
<protein>
    <recommendedName>
        <fullName evidence="1">glycerophosphodiester phosphodiesterase</fullName>
        <ecNumber evidence="1">3.1.4.46</ecNumber>
    </recommendedName>
</protein>
<proteinExistence type="predicted"/>
<evidence type="ECO:0000256" key="4">
    <source>
        <dbReference type="ARBA" id="ARBA00022801"/>
    </source>
</evidence>
<evidence type="ECO:0000256" key="7">
    <source>
        <dbReference type="SAM" id="MobiDB-lite"/>
    </source>
</evidence>
<keyword evidence="2" id="KW-0732">Signal</keyword>
<dbReference type="Gene3D" id="3.20.20.190">
    <property type="entry name" value="Phosphatidylinositol (PI) phosphodiesterase"/>
    <property type="match status" value="2"/>
</dbReference>
<comment type="catalytic activity">
    <reaction evidence="6">
        <text>a sn-glycero-3-phosphodiester + H2O = an alcohol + sn-glycerol 3-phosphate + H(+)</text>
        <dbReference type="Rhea" id="RHEA:12969"/>
        <dbReference type="ChEBI" id="CHEBI:15377"/>
        <dbReference type="ChEBI" id="CHEBI:15378"/>
        <dbReference type="ChEBI" id="CHEBI:30879"/>
        <dbReference type="ChEBI" id="CHEBI:57597"/>
        <dbReference type="ChEBI" id="CHEBI:83408"/>
        <dbReference type="EC" id="3.1.4.46"/>
    </reaction>
</comment>
<keyword evidence="10" id="KW-1185">Reference proteome</keyword>
<dbReference type="Pfam" id="PF03009">
    <property type="entry name" value="GDPD"/>
    <property type="match status" value="1"/>
</dbReference>